<evidence type="ECO:0000313" key="3">
    <source>
        <dbReference type="EMBL" id="KAG8086047.1"/>
    </source>
</evidence>
<dbReference type="AlphaFoldDB" id="A0A8J5WB07"/>
<protein>
    <recommendedName>
        <fullName evidence="5">Serine/arginine repetitive matrix protein 1-like</fullName>
    </recommendedName>
</protein>
<dbReference type="PANTHER" id="PTHR33871">
    <property type="entry name" value="OS05G0503100 PROTEIN-RELATED"/>
    <property type="match status" value="1"/>
</dbReference>
<evidence type="ECO:0000313" key="2">
    <source>
        <dbReference type="EMBL" id="KAG8086030.1"/>
    </source>
</evidence>
<comment type="caution">
    <text evidence="2">The sequence shown here is derived from an EMBL/GenBank/DDBJ whole genome shotgun (WGS) entry which is preliminary data.</text>
</comment>
<evidence type="ECO:0000256" key="1">
    <source>
        <dbReference type="SAM" id="MobiDB-lite"/>
    </source>
</evidence>
<dbReference type="EMBL" id="JAAALK010000082">
    <property type="protein sequence ID" value="KAG8086030.1"/>
    <property type="molecule type" value="Genomic_DNA"/>
</dbReference>
<dbReference type="EMBL" id="JAAALK010000082">
    <property type="protein sequence ID" value="KAG8086047.1"/>
    <property type="molecule type" value="Genomic_DNA"/>
</dbReference>
<feature type="region of interest" description="Disordered" evidence="1">
    <location>
        <begin position="1"/>
        <end position="259"/>
    </location>
</feature>
<reference evidence="2" key="2">
    <citation type="submission" date="2021-02" db="EMBL/GenBank/DDBJ databases">
        <authorList>
            <person name="Kimball J.A."/>
            <person name="Haas M.W."/>
            <person name="Macchietto M."/>
            <person name="Kono T."/>
            <person name="Duquette J."/>
            <person name="Shao M."/>
        </authorList>
    </citation>
    <scope>NUCLEOTIDE SEQUENCE</scope>
    <source>
        <tissue evidence="2">Fresh leaf tissue</tissue>
    </source>
</reference>
<feature type="compositionally biased region" description="Low complexity" evidence="1">
    <location>
        <begin position="144"/>
        <end position="153"/>
    </location>
</feature>
<sequence length="272" mass="28294">MGCCVSKKRGENEMTTATLAGDKVEARAPRRRVEARDPLQTEEEKVKEVLSETPSAGARPRPRPRRVAGAVAPSVEREAEKAARTKGGGGRGRARRAVGVEHAASEKSEAASESSSVATTATGPEHSPGKPTRKRTVSGELGRDSGPAAPGADRPGGGRASPSPPPPRREPGDRPCRRSPSPAAKRTHDQRRARAGAGSAASCPQRKPPVLPRPCGHVSPRRAQDTPPPLSPPRAQEVDHPATGAGVGASVGGDGKESLENPSVAMECFIFL</sequence>
<dbReference type="OrthoDB" id="696886at2759"/>
<gene>
    <name evidence="3" type="ORF">GUJ93_ZPchr0010g8032</name>
    <name evidence="2" type="ORF">GUJ93_ZPchr0010g9945</name>
</gene>
<accession>A0A8J5WB07</accession>
<evidence type="ECO:0008006" key="5">
    <source>
        <dbReference type="Google" id="ProtNLM"/>
    </source>
</evidence>
<proteinExistence type="predicted"/>
<name>A0A8J5WB07_ZIZPA</name>
<organism evidence="2 4">
    <name type="scientific">Zizania palustris</name>
    <name type="common">Northern wild rice</name>
    <dbReference type="NCBI Taxonomy" id="103762"/>
    <lineage>
        <taxon>Eukaryota</taxon>
        <taxon>Viridiplantae</taxon>
        <taxon>Streptophyta</taxon>
        <taxon>Embryophyta</taxon>
        <taxon>Tracheophyta</taxon>
        <taxon>Spermatophyta</taxon>
        <taxon>Magnoliopsida</taxon>
        <taxon>Liliopsida</taxon>
        <taxon>Poales</taxon>
        <taxon>Poaceae</taxon>
        <taxon>BOP clade</taxon>
        <taxon>Oryzoideae</taxon>
        <taxon>Oryzeae</taxon>
        <taxon>Zizaniinae</taxon>
        <taxon>Zizania</taxon>
    </lineage>
</organism>
<dbReference type="PANTHER" id="PTHR33871:SF1">
    <property type="entry name" value="OS05G0503100 PROTEIN"/>
    <property type="match status" value="1"/>
</dbReference>
<evidence type="ECO:0000313" key="4">
    <source>
        <dbReference type="Proteomes" id="UP000729402"/>
    </source>
</evidence>
<reference evidence="2" key="1">
    <citation type="journal article" date="2021" name="bioRxiv">
        <title>Whole Genome Assembly and Annotation of Northern Wild Rice, Zizania palustris L., Supports a Whole Genome Duplication in the Zizania Genus.</title>
        <authorList>
            <person name="Haas M."/>
            <person name="Kono T."/>
            <person name="Macchietto M."/>
            <person name="Millas R."/>
            <person name="McGilp L."/>
            <person name="Shao M."/>
            <person name="Duquette J."/>
            <person name="Hirsch C.N."/>
            <person name="Kimball J."/>
        </authorList>
    </citation>
    <scope>NUCLEOTIDE SEQUENCE</scope>
    <source>
        <tissue evidence="2">Fresh leaf tissue</tissue>
    </source>
</reference>
<feature type="compositionally biased region" description="Basic and acidic residues" evidence="1">
    <location>
        <begin position="22"/>
        <end position="50"/>
    </location>
</feature>
<keyword evidence="4" id="KW-1185">Reference proteome</keyword>
<feature type="compositionally biased region" description="Low complexity" evidence="1">
    <location>
        <begin position="111"/>
        <end position="122"/>
    </location>
</feature>
<dbReference type="Proteomes" id="UP000729402">
    <property type="component" value="Unassembled WGS sequence"/>
</dbReference>
<feature type="compositionally biased region" description="Basic and acidic residues" evidence="1">
    <location>
        <begin position="167"/>
        <end position="176"/>
    </location>
</feature>